<dbReference type="RefSeq" id="WP_377851451.1">
    <property type="nucleotide sequence ID" value="NZ_JBHLZU010000008.1"/>
</dbReference>
<evidence type="ECO:0000313" key="2">
    <source>
        <dbReference type="Proteomes" id="UP001589693"/>
    </source>
</evidence>
<name>A0ABV5ZTP6_9PSEU</name>
<evidence type="ECO:0008006" key="3">
    <source>
        <dbReference type="Google" id="ProtNLM"/>
    </source>
</evidence>
<protein>
    <recommendedName>
        <fullName evidence="3">Transposase</fullName>
    </recommendedName>
</protein>
<dbReference type="EMBL" id="JBHLZU010000008">
    <property type="protein sequence ID" value="MFB9904257.1"/>
    <property type="molecule type" value="Genomic_DNA"/>
</dbReference>
<organism evidence="1 2">
    <name type="scientific">Allokutzneria oryzae</name>
    <dbReference type="NCBI Taxonomy" id="1378989"/>
    <lineage>
        <taxon>Bacteria</taxon>
        <taxon>Bacillati</taxon>
        <taxon>Actinomycetota</taxon>
        <taxon>Actinomycetes</taxon>
        <taxon>Pseudonocardiales</taxon>
        <taxon>Pseudonocardiaceae</taxon>
        <taxon>Allokutzneria</taxon>
    </lineage>
</organism>
<gene>
    <name evidence="1" type="ORF">ACFFQA_09935</name>
</gene>
<evidence type="ECO:0000313" key="1">
    <source>
        <dbReference type="EMBL" id="MFB9904257.1"/>
    </source>
</evidence>
<comment type="caution">
    <text evidence="1">The sequence shown here is derived from an EMBL/GenBank/DDBJ whole genome shotgun (WGS) entry which is preliminary data.</text>
</comment>
<keyword evidence="2" id="KW-1185">Reference proteome</keyword>
<proteinExistence type="predicted"/>
<reference evidence="1 2" key="1">
    <citation type="submission" date="2024-09" db="EMBL/GenBank/DDBJ databases">
        <authorList>
            <person name="Sun Q."/>
            <person name="Mori K."/>
        </authorList>
    </citation>
    <scope>NUCLEOTIDE SEQUENCE [LARGE SCALE GENOMIC DNA]</scope>
    <source>
        <strain evidence="1 2">TBRC 7907</strain>
    </source>
</reference>
<sequence length="55" mass="6566">MQRSFGLRSLQLRLSLVDRVDQRCRVYSRPDRILKPMAWVLVHRTFTAVARIHTD</sequence>
<accession>A0ABV5ZTP6</accession>
<dbReference type="Proteomes" id="UP001589693">
    <property type="component" value="Unassembled WGS sequence"/>
</dbReference>